<keyword evidence="4" id="KW-0131">Cell cycle</keyword>
<organism evidence="4 5">
    <name type="scientific">Stutzerimonas stutzeri</name>
    <name type="common">Pseudomonas stutzeri</name>
    <dbReference type="NCBI Taxonomy" id="316"/>
    <lineage>
        <taxon>Bacteria</taxon>
        <taxon>Pseudomonadati</taxon>
        <taxon>Pseudomonadota</taxon>
        <taxon>Gammaproteobacteria</taxon>
        <taxon>Pseudomonadales</taxon>
        <taxon>Pseudomonadaceae</taxon>
        <taxon>Stutzerimonas</taxon>
    </lineage>
</organism>
<evidence type="ECO:0000256" key="2">
    <source>
        <dbReference type="SAM" id="Phobius"/>
    </source>
</evidence>
<keyword evidence="4" id="KW-0132">Cell division</keyword>
<dbReference type="AlphaFoldDB" id="A0A023WUF9"/>
<dbReference type="PATRIC" id="fig|316.97.peg.2619"/>
<feature type="compositionally biased region" description="Low complexity" evidence="1">
    <location>
        <begin position="113"/>
        <end position="123"/>
    </location>
</feature>
<keyword evidence="2" id="KW-0812">Transmembrane</keyword>
<dbReference type="InterPro" id="IPR052521">
    <property type="entry name" value="Cell_div_SPOR-domain"/>
</dbReference>
<name>A0A023WUF9_STUST</name>
<proteinExistence type="predicted"/>
<sequence length="210" mass="22636">MAMLDKGLLQRMVGALVLIALAVIFVPMLFNREDDLRHVTVDAPTIPAAPVVAEIEMQSVDVPEPEQEPGSVPEGFEIIEEGAEPATAPAVAERDPAPSEPVAPIEPAPAPTAPAAQPQSPTAETRLDNNNLPVSWAVQLASLSNRASAESLQQTLRSQGYNAYIRTADGMNRVFVGPLVERSEANRLRDVLQRQQKLDGFVVRFKPEGS</sequence>
<evidence type="ECO:0000313" key="4">
    <source>
        <dbReference type="EMBL" id="AHY43365.1"/>
    </source>
</evidence>
<dbReference type="KEGG" id="pstu:UIB01_13110"/>
<dbReference type="GO" id="GO:0032506">
    <property type="term" value="P:cytokinetic process"/>
    <property type="evidence" value="ECO:0007669"/>
    <property type="project" value="TreeGrafter"/>
</dbReference>
<dbReference type="SUPFAM" id="SSF110997">
    <property type="entry name" value="Sporulation related repeat"/>
    <property type="match status" value="1"/>
</dbReference>
<keyword evidence="2" id="KW-0472">Membrane</keyword>
<evidence type="ECO:0000313" key="5">
    <source>
        <dbReference type="Proteomes" id="UP000025238"/>
    </source>
</evidence>
<dbReference type="PROSITE" id="PS51724">
    <property type="entry name" value="SPOR"/>
    <property type="match status" value="1"/>
</dbReference>
<dbReference type="PANTHER" id="PTHR38687:SF1">
    <property type="entry name" value="CELL DIVISION PROTEIN DEDD"/>
    <property type="match status" value="1"/>
</dbReference>
<reference evidence="4 5" key="1">
    <citation type="submission" date="2014-03" db="EMBL/GenBank/DDBJ databases">
        <title>Complete genome sequence of Pseudomonas stutzeri 19SMN4.</title>
        <authorList>
            <person name="Brunet-Galmes I."/>
            <person name="Nogales B."/>
            <person name="Busquets A."/>
            <person name="Pena A."/>
            <person name="Gomila M."/>
            <person name="Garcia-Valdes E."/>
            <person name="Lalucat J."/>
            <person name="Bennasar A."/>
            <person name="Bosch R."/>
        </authorList>
    </citation>
    <scope>NUCLEOTIDE SEQUENCE [LARGE SCALE GENOMIC DNA]</scope>
    <source>
        <strain evidence="4 5">19SMN4</strain>
    </source>
</reference>
<dbReference type="PANTHER" id="PTHR38687">
    <property type="entry name" value="CELL DIVISION PROTEIN DEDD-RELATED"/>
    <property type="match status" value="1"/>
</dbReference>
<dbReference type="GO" id="GO:0032153">
    <property type="term" value="C:cell division site"/>
    <property type="evidence" value="ECO:0007669"/>
    <property type="project" value="TreeGrafter"/>
</dbReference>
<dbReference type="Gene3D" id="3.30.70.1070">
    <property type="entry name" value="Sporulation related repeat"/>
    <property type="match status" value="1"/>
</dbReference>
<accession>A0A023WUF9</accession>
<dbReference type="Proteomes" id="UP000025238">
    <property type="component" value="Chromosome"/>
</dbReference>
<keyword evidence="2" id="KW-1133">Transmembrane helix</keyword>
<dbReference type="OrthoDB" id="7069135at2"/>
<dbReference type="EMBL" id="CP007509">
    <property type="protein sequence ID" value="AHY43365.1"/>
    <property type="molecule type" value="Genomic_DNA"/>
</dbReference>
<evidence type="ECO:0000259" key="3">
    <source>
        <dbReference type="PROSITE" id="PS51724"/>
    </source>
</evidence>
<gene>
    <name evidence="4" type="ORF">UIB01_13110</name>
</gene>
<feature type="domain" description="SPOR" evidence="3">
    <location>
        <begin position="130"/>
        <end position="205"/>
    </location>
</feature>
<evidence type="ECO:0000256" key="1">
    <source>
        <dbReference type="SAM" id="MobiDB-lite"/>
    </source>
</evidence>
<dbReference type="GO" id="GO:0042834">
    <property type="term" value="F:peptidoglycan binding"/>
    <property type="evidence" value="ECO:0007669"/>
    <property type="project" value="InterPro"/>
</dbReference>
<feature type="compositionally biased region" description="Pro residues" evidence="1">
    <location>
        <begin position="98"/>
        <end position="112"/>
    </location>
</feature>
<dbReference type="FunFam" id="3.30.70.1070:FF:000006">
    <property type="entry name" value="Cell division protein"/>
    <property type="match status" value="1"/>
</dbReference>
<dbReference type="GO" id="GO:0030428">
    <property type="term" value="C:cell septum"/>
    <property type="evidence" value="ECO:0007669"/>
    <property type="project" value="TreeGrafter"/>
</dbReference>
<feature type="region of interest" description="Disordered" evidence="1">
    <location>
        <begin position="86"/>
        <end position="130"/>
    </location>
</feature>
<dbReference type="InterPro" id="IPR007730">
    <property type="entry name" value="SPOR-like_dom"/>
</dbReference>
<protein>
    <submittedName>
        <fullName evidence="4">Cell division protein</fullName>
    </submittedName>
</protein>
<dbReference type="Pfam" id="PF05036">
    <property type="entry name" value="SPOR"/>
    <property type="match status" value="1"/>
</dbReference>
<dbReference type="InterPro" id="IPR036680">
    <property type="entry name" value="SPOR-like_sf"/>
</dbReference>
<feature type="transmembrane region" description="Helical" evidence="2">
    <location>
        <begin position="12"/>
        <end position="30"/>
    </location>
</feature>